<protein>
    <submittedName>
        <fullName evidence="2">Uncharacterized protein</fullName>
    </submittedName>
</protein>
<feature type="compositionally biased region" description="Basic residues" evidence="1">
    <location>
        <begin position="89"/>
        <end position="100"/>
    </location>
</feature>
<name>B9TC35_RICCO</name>
<feature type="compositionally biased region" description="Polar residues" evidence="1">
    <location>
        <begin position="179"/>
        <end position="197"/>
    </location>
</feature>
<evidence type="ECO:0000313" key="3">
    <source>
        <dbReference type="Proteomes" id="UP000008311"/>
    </source>
</evidence>
<feature type="non-terminal residue" evidence="2">
    <location>
        <position position="379"/>
    </location>
</feature>
<organism evidence="2 3">
    <name type="scientific">Ricinus communis</name>
    <name type="common">Castor bean</name>
    <dbReference type="NCBI Taxonomy" id="3988"/>
    <lineage>
        <taxon>Eukaryota</taxon>
        <taxon>Viridiplantae</taxon>
        <taxon>Streptophyta</taxon>
        <taxon>Embryophyta</taxon>
        <taxon>Tracheophyta</taxon>
        <taxon>Spermatophyta</taxon>
        <taxon>Magnoliopsida</taxon>
        <taxon>eudicotyledons</taxon>
        <taxon>Gunneridae</taxon>
        <taxon>Pentapetalae</taxon>
        <taxon>rosids</taxon>
        <taxon>fabids</taxon>
        <taxon>Malpighiales</taxon>
        <taxon>Euphorbiaceae</taxon>
        <taxon>Acalyphoideae</taxon>
        <taxon>Acalypheae</taxon>
        <taxon>Ricinus</taxon>
    </lineage>
</organism>
<feature type="region of interest" description="Disordered" evidence="1">
    <location>
        <begin position="245"/>
        <end position="269"/>
    </location>
</feature>
<dbReference type="EMBL" id="EQ976952">
    <property type="protein sequence ID" value="EEF26580.1"/>
    <property type="molecule type" value="Genomic_DNA"/>
</dbReference>
<gene>
    <name evidence="2" type="ORF">RCOM_0010240</name>
</gene>
<accession>B9TC35</accession>
<feature type="region of interest" description="Disordered" evidence="1">
    <location>
        <begin position="1"/>
        <end position="142"/>
    </location>
</feature>
<sequence length="379" mass="43385">MAWEALAALNDEPAGWQHRRQRHQDSPAPRQQDQRTHASQQAKAVPREVWRRTRNGHRAQTEPNHDRHHHRPLQAGNPGRQARMVAQQRRQRPQHHHGQRKAGAAQRRTTVQYRVDHGRAGQRHQPHQQRPPQHGGAQQAVDAGGSWRGWCQKVQLLLRAVQHDIVGDPECVHQHRAQLRQSDNRQQASAGTANDEYNQQRHRRRAQRISEHVAGVRAGPHGMHHGAVRRHAALAVAAQCGDIETLQQPPEARRRLRARRPQRPAGERTLTLAEFFLPRPMAIAAAWQVQLKPPPTEQHDGGQQRERHLRFAEANQHGLQLVDNRRRSERENHSDRPSQQRETVRPDHERAGDARQDQAIAGVAEHQPGDARQQQCVPT</sequence>
<proteinExistence type="predicted"/>
<dbReference type="InParanoid" id="B9TC35"/>
<feature type="compositionally biased region" description="Low complexity" evidence="1">
    <location>
        <begin position="128"/>
        <end position="140"/>
    </location>
</feature>
<reference evidence="3" key="1">
    <citation type="journal article" date="2010" name="Nat. Biotechnol.">
        <title>Draft genome sequence of the oilseed species Ricinus communis.</title>
        <authorList>
            <person name="Chan A.P."/>
            <person name="Crabtree J."/>
            <person name="Zhao Q."/>
            <person name="Lorenzi H."/>
            <person name="Orvis J."/>
            <person name="Puiu D."/>
            <person name="Melake-Berhan A."/>
            <person name="Jones K.M."/>
            <person name="Redman J."/>
            <person name="Chen G."/>
            <person name="Cahoon E.B."/>
            <person name="Gedil M."/>
            <person name="Stanke M."/>
            <person name="Haas B.J."/>
            <person name="Wortman J.R."/>
            <person name="Fraser-Liggett C.M."/>
            <person name="Ravel J."/>
            <person name="Rabinowicz P.D."/>
        </authorList>
    </citation>
    <scope>NUCLEOTIDE SEQUENCE [LARGE SCALE GENOMIC DNA]</scope>
    <source>
        <strain evidence="3">cv. Hale</strain>
    </source>
</reference>
<feature type="compositionally biased region" description="Basic and acidic residues" evidence="1">
    <location>
        <begin position="323"/>
        <end position="356"/>
    </location>
</feature>
<dbReference type="Proteomes" id="UP000008311">
    <property type="component" value="Unassembled WGS sequence"/>
</dbReference>
<keyword evidence="3" id="KW-1185">Reference proteome</keyword>
<dbReference type="AlphaFoldDB" id="B9TC35"/>
<evidence type="ECO:0000256" key="1">
    <source>
        <dbReference type="SAM" id="MobiDB-lite"/>
    </source>
</evidence>
<feature type="region of interest" description="Disordered" evidence="1">
    <location>
        <begin position="314"/>
        <end position="379"/>
    </location>
</feature>
<evidence type="ECO:0000313" key="2">
    <source>
        <dbReference type="EMBL" id="EEF26580.1"/>
    </source>
</evidence>
<feature type="region of interest" description="Disordered" evidence="1">
    <location>
        <begin position="176"/>
        <end position="207"/>
    </location>
</feature>